<organism evidence="1 2">
    <name type="scientific">Gluconacetobacter sacchari DSM 12717</name>
    <dbReference type="NCBI Taxonomy" id="1307940"/>
    <lineage>
        <taxon>Bacteria</taxon>
        <taxon>Pseudomonadati</taxon>
        <taxon>Pseudomonadota</taxon>
        <taxon>Alphaproteobacteria</taxon>
        <taxon>Acetobacterales</taxon>
        <taxon>Acetobacteraceae</taxon>
        <taxon>Gluconacetobacter</taxon>
    </lineage>
</organism>
<sequence length="132" mass="14227">MGRDIMRREDGRIALDLLDDAAFARLPGDGVTLVLRMAGTAGHGRWLDQVVMPAPSPFAHRAGCACCAPDGAIAAMLADLFRARVTGRRPWFERVMVVVPPGLLVGTRQALDANRVVAARYRPAWRSAGPGH</sequence>
<reference evidence="1" key="1">
    <citation type="submission" date="2013-04" db="EMBL/GenBank/DDBJ databases">
        <title>The genome sequencing project of 58 acetic acid bacteria.</title>
        <authorList>
            <person name="Okamoto-Kainuma A."/>
            <person name="Ishikawa M."/>
            <person name="Umino S."/>
            <person name="Koizumi Y."/>
            <person name="Shiwa Y."/>
            <person name="Yoshikawa H."/>
            <person name="Matsutani M."/>
            <person name="Matsushita K."/>
        </authorList>
    </citation>
    <scope>NUCLEOTIDE SEQUENCE</scope>
    <source>
        <strain evidence="1">DSM 12717</strain>
    </source>
</reference>
<dbReference type="Proteomes" id="UP001060895">
    <property type="component" value="Unassembled WGS sequence"/>
</dbReference>
<keyword evidence="2" id="KW-1185">Reference proteome</keyword>
<gene>
    <name evidence="1" type="ORF">AA12717_2713</name>
</gene>
<name>A0ABQ0P9B5_9PROT</name>
<comment type="caution">
    <text evidence="1">The sequence shown here is derived from an EMBL/GenBank/DDBJ whole genome shotgun (WGS) entry which is preliminary data.</text>
</comment>
<evidence type="ECO:0000313" key="2">
    <source>
        <dbReference type="Proteomes" id="UP001060895"/>
    </source>
</evidence>
<dbReference type="EMBL" id="BAQP01000212">
    <property type="protein sequence ID" value="GBQ27570.1"/>
    <property type="molecule type" value="Genomic_DNA"/>
</dbReference>
<accession>A0ABQ0P9B5</accession>
<proteinExistence type="predicted"/>
<protein>
    <submittedName>
        <fullName evidence="1">Uncharacterized protein</fullName>
    </submittedName>
</protein>
<evidence type="ECO:0000313" key="1">
    <source>
        <dbReference type="EMBL" id="GBQ27570.1"/>
    </source>
</evidence>